<protein>
    <submittedName>
        <fullName evidence="4">Gfo/Idh/MocA family oxidoreductase</fullName>
    </submittedName>
</protein>
<dbReference type="SUPFAM" id="SSF51735">
    <property type="entry name" value="NAD(P)-binding Rossmann-fold domains"/>
    <property type="match status" value="1"/>
</dbReference>
<gene>
    <name evidence="4" type="ORF">E6H03_09685</name>
</gene>
<dbReference type="AlphaFoldDB" id="A0A537J9G2"/>
<feature type="compositionally biased region" description="Low complexity" evidence="2">
    <location>
        <begin position="12"/>
        <end position="27"/>
    </location>
</feature>
<evidence type="ECO:0000256" key="2">
    <source>
        <dbReference type="SAM" id="MobiDB-lite"/>
    </source>
</evidence>
<keyword evidence="1" id="KW-0560">Oxidoreductase</keyword>
<comment type="caution">
    <text evidence="4">The sequence shown here is derived from an EMBL/GenBank/DDBJ whole genome shotgun (WGS) entry which is preliminary data.</text>
</comment>
<feature type="domain" description="Gfo/Idh/MocA-like oxidoreductase N-terminal" evidence="3">
    <location>
        <begin position="38"/>
        <end position="149"/>
    </location>
</feature>
<dbReference type="GO" id="GO:0000166">
    <property type="term" value="F:nucleotide binding"/>
    <property type="evidence" value="ECO:0007669"/>
    <property type="project" value="InterPro"/>
</dbReference>
<dbReference type="GO" id="GO:0016491">
    <property type="term" value="F:oxidoreductase activity"/>
    <property type="evidence" value="ECO:0007669"/>
    <property type="project" value="UniProtKB-KW"/>
</dbReference>
<evidence type="ECO:0000259" key="3">
    <source>
        <dbReference type="Pfam" id="PF01408"/>
    </source>
</evidence>
<organism evidence="4 5">
    <name type="scientific">Candidatus Segetimicrobium genomatis</name>
    <dbReference type="NCBI Taxonomy" id="2569760"/>
    <lineage>
        <taxon>Bacteria</taxon>
        <taxon>Bacillati</taxon>
        <taxon>Candidatus Sysuimicrobiota</taxon>
        <taxon>Candidatus Sysuimicrobiia</taxon>
        <taxon>Candidatus Sysuimicrobiales</taxon>
        <taxon>Candidatus Segetimicrobiaceae</taxon>
        <taxon>Candidatus Segetimicrobium</taxon>
    </lineage>
</organism>
<name>A0A537J9G2_9BACT</name>
<accession>A0A537J9G2</accession>
<dbReference type="InterPro" id="IPR036291">
    <property type="entry name" value="NAD(P)-bd_dom_sf"/>
</dbReference>
<dbReference type="PANTHER" id="PTHR43818:SF11">
    <property type="entry name" value="BCDNA.GH03377"/>
    <property type="match status" value="1"/>
</dbReference>
<dbReference type="InterPro" id="IPR000683">
    <property type="entry name" value="Gfo/Idh/MocA-like_OxRdtase_N"/>
</dbReference>
<dbReference type="EMBL" id="VBAN01000307">
    <property type="protein sequence ID" value="TMI79716.1"/>
    <property type="molecule type" value="Genomic_DNA"/>
</dbReference>
<evidence type="ECO:0000313" key="4">
    <source>
        <dbReference type="EMBL" id="TMI79716.1"/>
    </source>
</evidence>
<dbReference type="Pfam" id="PF01408">
    <property type="entry name" value="GFO_IDH_MocA"/>
    <property type="match status" value="1"/>
</dbReference>
<proteinExistence type="predicted"/>
<feature type="compositionally biased region" description="Polar residues" evidence="2">
    <location>
        <begin position="1"/>
        <end position="11"/>
    </location>
</feature>
<feature type="compositionally biased region" description="Polar residues" evidence="2">
    <location>
        <begin position="190"/>
        <end position="229"/>
    </location>
</feature>
<dbReference type="Gene3D" id="3.40.50.720">
    <property type="entry name" value="NAD(P)-binding Rossmann-like Domain"/>
    <property type="match status" value="1"/>
</dbReference>
<sequence length="270" mass="28170">MRRFAPSSTPSPMMRARAAGRPAPGQGPRDDQETALPLRVALIGCGLIGRRRADVIRRTADGTLVVAADVDLARAEAVAEDTGCQATADWEAVVDRDDVQAVIVATPHNALAAITTAALRCGKHVLVEKPMARTPPEADAVLKEATPAGGRARRGPGKRPLIVKVGFKESLPISAAGTVTAAVPAMRRSGVSTGRSPAEESSWTRGSTPSTCAGGSSETSSRGSATRRPTSGCLRDLEGPAGTILPRPLLSRTTRLDSCGRRRERSPPCT</sequence>
<feature type="region of interest" description="Disordered" evidence="2">
    <location>
        <begin position="187"/>
        <end position="270"/>
    </location>
</feature>
<dbReference type="Proteomes" id="UP000318093">
    <property type="component" value="Unassembled WGS sequence"/>
</dbReference>
<evidence type="ECO:0000256" key="1">
    <source>
        <dbReference type="ARBA" id="ARBA00023002"/>
    </source>
</evidence>
<reference evidence="4 5" key="1">
    <citation type="journal article" date="2019" name="Nat. Microbiol.">
        <title>Mediterranean grassland soil C-N compound turnover is dependent on rainfall and depth, and is mediated by genomically divergent microorganisms.</title>
        <authorList>
            <person name="Diamond S."/>
            <person name="Andeer P.F."/>
            <person name="Li Z."/>
            <person name="Crits-Christoph A."/>
            <person name="Burstein D."/>
            <person name="Anantharaman K."/>
            <person name="Lane K.R."/>
            <person name="Thomas B.C."/>
            <person name="Pan C."/>
            <person name="Northen T.R."/>
            <person name="Banfield J.F."/>
        </authorList>
    </citation>
    <scope>NUCLEOTIDE SEQUENCE [LARGE SCALE GENOMIC DNA]</scope>
    <source>
        <strain evidence="4">NP_6</strain>
    </source>
</reference>
<dbReference type="InterPro" id="IPR050463">
    <property type="entry name" value="Gfo/Idh/MocA_oxidrdct_glycsds"/>
</dbReference>
<evidence type="ECO:0000313" key="5">
    <source>
        <dbReference type="Proteomes" id="UP000318093"/>
    </source>
</evidence>
<feature type="region of interest" description="Disordered" evidence="2">
    <location>
        <begin position="1"/>
        <end position="34"/>
    </location>
</feature>
<dbReference type="PANTHER" id="PTHR43818">
    <property type="entry name" value="BCDNA.GH03377"/>
    <property type="match status" value="1"/>
</dbReference>